<sequence length="356" mass="38655">MADFPRESDNARSVPDQSHAEGQPESSTKTKESTTTMKKFPSPENKPKDDADSSCSSALSHCSSSAHTVLRTDSNNGSSTHSSSASKTSSAAGAAVVVRLPNGCTAVHFPAKDFIYKVPGPLPDNHPSKRAGKRHHRLCSPCVRRIACMLSLMFIVALFLVIALLLFYIFAQPRLPRIHIESVAVSNFNVTDSLSSTRPSSRYSVYVSTAAAMKLRLQNRSNKMRVRYEGFKGVLLYEGTMISQGAMDPLIFHQSARNITAAQILMRADMVGLAGNEAESMKESFKDNTAVRLQVGASVTVFLEFGSWDSGPVPLDVNCSIQGGDVGNGMTSALIPEGCQIYNHKWPLLLLLNPFK</sequence>
<dbReference type="GO" id="GO:0098542">
    <property type="term" value="P:defense response to other organism"/>
    <property type="evidence" value="ECO:0007669"/>
    <property type="project" value="InterPro"/>
</dbReference>
<dbReference type="OrthoDB" id="1934210at2759"/>
<evidence type="ECO:0000256" key="4">
    <source>
        <dbReference type="SAM" id="Phobius"/>
    </source>
</evidence>
<keyword evidence="2 4" id="KW-0472">Membrane</keyword>
<keyword evidence="4" id="KW-1133">Transmembrane helix</keyword>
<keyword evidence="4" id="KW-0812">Transmembrane</keyword>
<dbReference type="InterPro" id="IPR044839">
    <property type="entry name" value="NDR1-like"/>
</dbReference>
<dbReference type="AlphaFoldDB" id="A0A8T2R849"/>
<dbReference type="Proteomes" id="UP000825935">
    <property type="component" value="Chromosome 29"/>
</dbReference>
<feature type="region of interest" description="Disordered" evidence="3">
    <location>
        <begin position="1"/>
        <end position="88"/>
    </location>
</feature>
<evidence type="ECO:0000256" key="1">
    <source>
        <dbReference type="ARBA" id="ARBA00004370"/>
    </source>
</evidence>
<dbReference type="PANTHER" id="PTHR31234">
    <property type="entry name" value="LATE EMBRYOGENESIS ABUNDANT (LEA) HYDROXYPROLINE-RICH GLYCOPROTEIN FAMILY"/>
    <property type="match status" value="1"/>
</dbReference>
<comment type="subcellular location">
    <subcellularLocation>
        <location evidence="1">Membrane</location>
    </subcellularLocation>
</comment>
<feature type="transmembrane region" description="Helical" evidence="4">
    <location>
        <begin position="149"/>
        <end position="171"/>
    </location>
</feature>
<evidence type="ECO:0000256" key="2">
    <source>
        <dbReference type="ARBA" id="ARBA00023136"/>
    </source>
</evidence>
<feature type="compositionally biased region" description="Low complexity" evidence="3">
    <location>
        <begin position="53"/>
        <end position="67"/>
    </location>
</feature>
<protein>
    <recommendedName>
        <fullName evidence="7">Late embryogenesis abundant protein LEA-2 subgroup domain-containing protein</fullName>
    </recommendedName>
</protein>
<keyword evidence="6" id="KW-1185">Reference proteome</keyword>
<evidence type="ECO:0008006" key="7">
    <source>
        <dbReference type="Google" id="ProtNLM"/>
    </source>
</evidence>
<evidence type="ECO:0000313" key="6">
    <source>
        <dbReference type="Proteomes" id="UP000825935"/>
    </source>
</evidence>
<reference evidence="5" key="1">
    <citation type="submission" date="2021-08" db="EMBL/GenBank/DDBJ databases">
        <title>WGS assembly of Ceratopteris richardii.</title>
        <authorList>
            <person name="Marchant D.B."/>
            <person name="Chen G."/>
            <person name="Jenkins J."/>
            <person name="Shu S."/>
            <person name="Leebens-Mack J."/>
            <person name="Grimwood J."/>
            <person name="Schmutz J."/>
            <person name="Soltis P."/>
            <person name="Soltis D."/>
            <person name="Chen Z.-H."/>
        </authorList>
    </citation>
    <scope>NUCLEOTIDE SEQUENCE</scope>
    <source>
        <strain evidence="5">Whitten #5841</strain>
        <tissue evidence="5">Leaf</tissue>
    </source>
</reference>
<dbReference type="EMBL" id="CM035434">
    <property type="protein sequence ID" value="KAH7292546.1"/>
    <property type="molecule type" value="Genomic_DNA"/>
</dbReference>
<evidence type="ECO:0000313" key="5">
    <source>
        <dbReference type="EMBL" id="KAH7292546.1"/>
    </source>
</evidence>
<name>A0A8T2R849_CERRI</name>
<organism evidence="5 6">
    <name type="scientific">Ceratopteris richardii</name>
    <name type="common">Triangle waterfern</name>
    <dbReference type="NCBI Taxonomy" id="49495"/>
    <lineage>
        <taxon>Eukaryota</taxon>
        <taxon>Viridiplantae</taxon>
        <taxon>Streptophyta</taxon>
        <taxon>Embryophyta</taxon>
        <taxon>Tracheophyta</taxon>
        <taxon>Polypodiopsida</taxon>
        <taxon>Polypodiidae</taxon>
        <taxon>Polypodiales</taxon>
        <taxon>Pteridineae</taxon>
        <taxon>Pteridaceae</taxon>
        <taxon>Parkerioideae</taxon>
        <taxon>Ceratopteris</taxon>
    </lineage>
</organism>
<feature type="compositionally biased region" description="Basic and acidic residues" evidence="3">
    <location>
        <begin position="1"/>
        <end position="10"/>
    </location>
</feature>
<feature type="compositionally biased region" description="Low complexity" evidence="3">
    <location>
        <begin position="74"/>
        <end position="88"/>
    </location>
</feature>
<gene>
    <name evidence="5" type="ORF">KP509_29G073800</name>
</gene>
<comment type="caution">
    <text evidence="5">The sequence shown here is derived from an EMBL/GenBank/DDBJ whole genome shotgun (WGS) entry which is preliminary data.</text>
</comment>
<proteinExistence type="predicted"/>
<dbReference type="PANTHER" id="PTHR31234:SF2">
    <property type="entry name" value="OS05G0199100 PROTEIN"/>
    <property type="match status" value="1"/>
</dbReference>
<evidence type="ECO:0000256" key="3">
    <source>
        <dbReference type="SAM" id="MobiDB-lite"/>
    </source>
</evidence>
<accession>A0A8T2R849</accession>
<dbReference type="GO" id="GO:0005886">
    <property type="term" value="C:plasma membrane"/>
    <property type="evidence" value="ECO:0007669"/>
    <property type="project" value="TreeGrafter"/>
</dbReference>